<dbReference type="GO" id="GO:0016559">
    <property type="term" value="P:peroxisome fission"/>
    <property type="evidence" value="ECO:0007669"/>
    <property type="project" value="InterPro"/>
</dbReference>
<dbReference type="EMBL" id="ML993901">
    <property type="protein sequence ID" value="KAF2203512.1"/>
    <property type="molecule type" value="Genomic_DNA"/>
</dbReference>
<dbReference type="GO" id="GO:0005778">
    <property type="term" value="C:peroxisomal membrane"/>
    <property type="evidence" value="ECO:0007669"/>
    <property type="project" value="UniProtKB-SubCell"/>
</dbReference>
<protein>
    <submittedName>
        <fullName evidence="6">Uncharacterized protein</fullName>
    </submittedName>
</protein>
<keyword evidence="7" id="KW-1185">Reference proteome</keyword>
<keyword evidence="2" id="KW-0472">Membrane</keyword>
<dbReference type="InterPro" id="IPR008733">
    <property type="entry name" value="PEX11"/>
</dbReference>
<evidence type="ECO:0000256" key="3">
    <source>
        <dbReference type="ARBA" id="ARBA00023140"/>
    </source>
</evidence>
<name>A0A9P4MUX5_9PLEO</name>
<reference evidence="6" key="1">
    <citation type="journal article" date="2020" name="Stud. Mycol.">
        <title>101 Dothideomycetes genomes: a test case for predicting lifestyles and emergence of pathogens.</title>
        <authorList>
            <person name="Haridas S."/>
            <person name="Albert R."/>
            <person name="Binder M."/>
            <person name="Bloem J."/>
            <person name="Labutti K."/>
            <person name="Salamov A."/>
            <person name="Andreopoulos B."/>
            <person name="Baker S."/>
            <person name="Barry K."/>
            <person name="Bills G."/>
            <person name="Bluhm B."/>
            <person name="Cannon C."/>
            <person name="Castanera R."/>
            <person name="Culley D."/>
            <person name="Daum C."/>
            <person name="Ezra D."/>
            <person name="Gonzalez J."/>
            <person name="Henrissat B."/>
            <person name="Kuo A."/>
            <person name="Liang C."/>
            <person name="Lipzen A."/>
            <person name="Lutzoni F."/>
            <person name="Magnuson J."/>
            <person name="Mondo S."/>
            <person name="Nolan M."/>
            <person name="Ohm R."/>
            <person name="Pangilinan J."/>
            <person name="Park H.-J."/>
            <person name="Ramirez L."/>
            <person name="Alfaro M."/>
            <person name="Sun H."/>
            <person name="Tritt A."/>
            <person name="Yoshinaga Y."/>
            <person name="Zwiers L.-H."/>
            <person name="Turgeon B."/>
            <person name="Goodwin S."/>
            <person name="Spatafora J."/>
            <person name="Crous P."/>
            <person name="Grigoriev I."/>
        </authorList>
    </citation>
    <scope>NUCLEOTIDE SEQUENCE</scope>
    <source>
        <strain evidence="6">ATCC 74209</strain>
    </source>
</reference>
<evidence type="ECO:0000313" key="7">
    <source>
        <dbReference type="Proteomes" id="UP000799536"/>
    </source>
</evidence>
<feature type="compositionally biased region" description="Polar residues" evidence="5">
    <location>
        <begin position="22"/>
        <end position="39"/>
    </location>
</feature>
<dbReference type="Proteomes" id="UP000799536">
    <property type="component" value="Unassembled WGS sequence"/>
</dbReference>
<evidence type="ECO:0000256" key="4">
    <source>
        <dbReference type="ARBA" id="ARBA00046271"/>
    </source>
</evidence>
<evidence type="ECO:0000313" key="6">
    <source>
        <dbReference type="EMBL" id="KAF2203512.1"/>
    </source>
</evidence>
<dbReference type="Pfam" id="PF05648">
    <property type="entry name" value="PEX11"/>
    <property type="match status" value="1"/>
</dbReference>
<dbReference type="PANTHER" id="PTHR12652:SF25">
    <property type="entry name" value="MICROBODY (PEROXISOME) PROLIFERATION PROTEIN PEROXIN 11C (EUROFUNG)"/>
    <property type="match status" value="1"/>
</dbReference>
<proteinExistence type="predicted"/>
<comment type="caution">
    <text evidence="6">The sequence shown here is derived from an EMBL/GenBank/DDBJ whole genome shotgun (WGS) entry which is preliminary data.</text>
</comment>
<evidence type="ECO:0000256" key="2">
    <source>
        <dbReference type="ARBA" id="ARBA00023136"/>
    </source>
</evidence>
<evidence type="ECO:0000256" key="5">
    <source>
        <dbReference type="SAM" id="MobiDB-lite"/>
    </source>
</evidence>
<dbReference type="AlphaFoldDB" id="A0A9P4MUX5"/>
<accession>A0A9P4MUX5</accession>
<evidence type="ECO:0000256" key="1">
    <source>
        <dbReference type="ARBA" id="ARBA00022593"/>
    </source>
</evidence>
<comment type="subcellular location">
    <subcellularLocation>
        <location evidence="4">Peroxisome membrane</location>
    </subcellularLocation>
</comment>
<gene>
    <name evidence="6" type="ORF">GQ43DRAFT_438761</name>
</gene>
<dbReference type="OrthoDB" id="10005898at2759"/>
<dbReference type="PANTHER" id="PTHR12652">
    <property type="entry name" value="PEROXISOMAL BIOGENESIS FACTOR 11"/>
    <property type="match status" value="1"/>
</dbReference>
<sequence>MSEQNNEAPSYAEVADPAKPTDVTSTPKHVSAPSNVTGPSSSVSSLGKQLDRAILRLNQVISTPGGLNSFLSTFNYTLYILAYLQTTHSHTIKRHARTLLVLLNYGRSKPDATILVTDAGAVPPVAALAGLISRARTTLRLFGLFPLYAWLKALLKGKKEGEDPVLHRVALLQCISYIVYQALENIAVLGDNGVLSPSTISRFNKGDSTTTRIYLWAYRAWLAGVTCDFLSLARRAQREKEKREKRGSASQEEIEEDRKTDSGWWREFVVAAAWFPMALHYSGEKGIPGWNLGWLGVTGWVAGLGRTKGYWDATA</sequence>
<keyword evidence="3" id="KW-0576">Peroxisome</keyword>
<keyword evidence="1" id="KW-0962">Peroxisome biogenesis</keyword>
<feature type="region of interest" description="Disordered" evidence="5">
    <location>
        <begin position="1"/>
        <end position="45"/>
    </location>
</feature>
<organism evidence="6 7">
    <name type="scientific">Delitschia confertaspora ATCC 74209</name>
    <dbReference type="NCBI Taxonomy" id="1513339"/>
    <lineage>
        <taxon>Eukaryota</taxon>
        <taxon>Fungi</taxon>
        <taxon>Dikarya</taxon>
        <taxon>Ascomycota</taxon>
        <taxon>Pezizomycotina</taxon>
        <taxon>Dothideomycetes</taxon>
        <taxon>Pleosporomycetidae</taxon>
        <taxon>Pleosporales</taxon>
        <taxon>Delitschiaceae</taxon>
        <taxon>Delitschia</taxon>
    </lineage>
</organism>